<reference evidence="4" key="1">
    <citation type="submission" date="2016-10" db="EMBL/GenBank/DDBJ databases">
        <authorList>
            <person name="Varghese N."/>
            <person name="Submissions S."/>
        </authorList>
    </citation>
    <scope>NUCLEOTIDE SEQUENCE [LARGE SCALE GENOMIC DNA]</scope>
    <source>
        <strain evidence="4">CGMCC 1.12397</strain>
    </source>
</reference>
<accession>A0A1H1AVW1</accession>
<sequence>MLKLGKNPDRAEGYARQTAKRRATNADMFYRWVWQEYNGYTTTVTHEYADEYTRELAYSDLSDTHKSNLQKTLKMLFRWRKWEFGDSEWQPEITFSGQGSASQPRDYFTQEERKRLRDAALEYGSVPHYCSLTPEQRQEWKRHLAQRFRKPMQDIGREEFERANGFKVPSLVWVSLDVGLRPIEVERAKVSWCDYDNAVLRIPANDSAKNHDNWSVSLQSRTAEILQRWTEERRLYDKYGETDRLWLTREGNPYQSTALKYVLGKLTDLAGIETEDRQLSWYAIRHSVGTYMAREEGLAAAQAQLRHHSVRTTMKYDQAPVEDRRDALSRMG</sequence>
<dbReference type="Gene3D" id="1.10.443.10">
    <property type="entry name" value="Intergrase catalytic core"/>
    <property type="match status" value="1"/>
</dbReference>
<dbReference type="GO" id="GO:0006310">
    <property type="term" value="P:DNA recombination"/>
    <property type="evidence" value="ECO:0007669"/>
    <property type="project" value="UniProtKB-KW"/>
</dbReference>
<name>A0A1H1AVW1_9EURY</name>
<dbReference type="InterPro" id="IPR011010">
    <property type="entry name" value="DNA_brk_join_enz"/>
</dbReference>
<protein>
    <submittedName>
        <fullName evidence="3">Phage integrase family protein</fullName>
    </submittedName>
</protein>
<dbReference type="PROSITE" id="PS51898">
    <property type="entry name" value="TYR_RECOMBINASE"/>
    <property type="match status" value="1"/>
</dbReference>
<dbReference type="CDD" id="cd00397">
    <property type="entry name" value="DNA_BRE_C"/>
    <property type="match status" value="1"/>
</dbReference>
<dbReference type="SUPFAM" id="SSF56349">
    <property type="entry name" value="DNA breaking-rejoining enzymes"/>
    <property type="match status" value="1"/>
</dbReference>
<dbReference type="InterPro" id="IPR013762">
    <property type="entry name" value="Integrase-like_cat_sf"/>
</dbReference>
<dbReference type="AlphaFoldDB" id="A0A1H1AVW1"/>
<evidence type="ECO:0000259" key="2">
    <source>
        <dbReference type="PROSITE" id="PS51898"/>
    </source>
</evidence>
<keyword evidence="1" id="KW-0233">DNA recombination</keyword>
<feature type="domain" description="Tyr recombinase" evidence="2">
    <location>
        <begin position="127"/>
        <end position="329"/>
    </location>
</feature>
<dbReference type="InterPro" id="IPR002104">
    <property type="entry name" value="Integrase_catalytic"/>
</dbReference>
<evidence type="ECO:0000313" key="3">
    <source>
        <dbReference type="EMBL" id="SDQ43817.1"/>
    </source>
</evidence>
<evidence type="ECO:0000256" key="1">
    <source>
        <dbReference type="ARBA" id="ARBA00023172"/>
    </source>
</evidence>
<dbReference type="Pfam" id="PF00589">
    <property type="entry name" value="Phage_integrase"/>
    <property type="match status" value="1"/>
</dbReference>
<dbReference type="Proteomes" id="UP000199289">
    <property type="component" value="Unassembled WGS sequence"/>
</dbReference>
<dbReference type="GO" id="GO:0003677">
    <property type="term" value="F:DNA binding"/>
    <property type="evidence" value="ECO:0007669"/>
    <property type="project" value="InterPro"/>
</dbReference>
<dbReference type="EMBL" id="FNKQ01000002">
    <property type="protein sequence ID" value="SDQ43817.1"/>
    <property type="molecule type" value="Genomic_DNA"/>
</dbReference>
<dbReference type="GO" id="GO:0015074">
    <property type="term" value="P:DNA integration"/>
    <property type="evidence" value="ECO:0007669"/>
    <property type="project" value="InterPro"/>
</dbReference>
<organism evidence="3 4">
    <name type="scientific">Halopelagius longus</name>
    <dbReference type="NCBI Taxonomy" id="1236180"/>
    <lineage>
        <taxon>Archaea</taxon>
        <taxon>Methanobacteriati</taxon>
        <taxon>Methanobacteriota</taxon>
        <taxon>Stenosarchaea group</taxon>
        <taxon>Halobacteria</taxon>
        <taxon>Halobacteriales</taxon>
        <taxon>Haloferacaceae</taxon>
    </lineage>
</organism>
<gene>
    <name evidence="3" type="ORF">SAMN05216278_1514</name>
</gene>
<evidence type="ECO:0000313" key="4">
    <source>
        <dbReference type="Proteomes" id="UP000199289"/>
    </source>
</evidence>
<proteinExistence type="predicted"/>